<evidence type="ECO:0000256" key="2">
    <source>
        <dbReference type="ARBA" id="ARBA00008837"/>
    </source>
</evidence>
<dbReference type="Proteomes" id="UP001497453">
    <property type="component" value="Chromosome 4"/>
</dbReference>
<protein>
    <recommendedName>
        <fullName evidence="5">Elongator complex protein 6</fullName>
    </recommendedName>
</protein>
<dbReference type="InterPro" id="IPR018627">
    <property type="entry name" value="ELP6"/>
</dbReference>
<evidence type="ECO:0008006" key="5">
    <source>
        <dbReference type="Google" id="ProtNLM"/>
    </source>
</evidence>
<sequence length="255" mass="27889">MRQFSEFTTMFSLSELPSPGDVVIVTDQLLSPADFVIHKTISSHFKDVGKAKCLFLSVSESLARLKAIAAKSNVNLAQHLQSGSFAFVDVGSYIEPPIDRAHSSHQTLLRPLFDLTSERLSEWSDEGATPLVVLDNISALEWIGFPVSDILRFLRALSALCRKSNVALLIRHHVATPAEPDDITRLLYQLGTYHLEVLPLSTGRSGSVSGQIALHPGPGISQPVQRPIPRSSAVQYRLTDTSVVFFERGTGSTVL</sequence>
<accession>A0ABP1DDY4</accession>
<evidence type="ECO:0000313" key="4">
    <source>
        <dbReference type="Proteomes" id="UP001497453"/>
    </source>
</evidence>
<organism evidence="3 4">
    <name type="scientific">Somion occarium</name>
    <dbReference type="NCBI Taxonomy" id="3059160"/>
    <lineage>
        <taxon>Eukaryota</taxon>
        <taxon>Fungi</taxon>
        <taxon>Dikarya</taxon>
        <taxon>Basidiomycota</taxon>
        <taxon>Agaricomycotina</taxon>
        <taxon>Agaricomycetes</taxon>
        <taxon>Polyporales</taxon>
        <taxon>Cerrenaceae</taxon>
        <taxon>Somion</taxon>
    </lineage>
</organism>
<dbReference type="PANTHER" id="PTHR16184:SF6">
    <property type="entry name" value="ELONGATOR COMPLEX PROTEIN 6"/>
    <property type="match status" value="1"/>
</dbReference>
<name>A0ABP1DDY4_9APHY</name>
<dbReference type="InterPro" id="IPR027417">
    <property type="entry name" value="P-loop_NTPase"/>
</dbReference>
<proteinExistence type="inferred from homology"/>
<reference evidence="4" key="1">
    <citation type="submission" date="2024-04" db="EMBL/GenBank/DDBJ databases">
        <authorList>
            <person name="Shaw F."/>
            <person name="Minotto A."/>
        </authorList>
    </citation>
    <scope>NUCLEOTIDE SEQUENCE [LARGE SCALE GENOMIC DNA]</scope>
</reference>
<evidence type="ECO:0000313" key="3">
    <source>
        <dbReference type="EMBL" id="CAL1706056.1"/>
    </source>
</evidence>
<dbReference type="Pfam" id="PF09807">
    <property type="entry name" value="ELP6"/>
    <property type="match status" value="1"/>
</dbReference>
<gene>
    <name evidence="3" type="ORF">GFSPODELE1_LOCUS5703</name>
</gene>
<keyword evidence="4" id="KW-1185">Reference proteome</keyword>
<evidence type="ECO:0000256" key="1">
    <source>
        <dbReference type="ARBA" id="ARBA00005043"/>
    </source>
</evidence>
<dbReference type="Gene3D" id="3.40.50.300">
    <property type="entry name" value="P-loop containing nucleotide triphosphate hydrolases"/>
    <property type="match status" value="1"/>
</dbReference>
<dbReference type="SUPFAM" id="SSF52540">
    <property type="entry name" value="P-loop containing nucleoside triphosphate hydrolases"/>
    <property type="match status" value="1"/>
</dbReference>
<dbReference type="PANTHER" id="PTHR16184">
    <property type="entry name" value="ELONGATOR COMPLEX PROTEIN 6"/>
    <property type="match status" value="1"/>
</dbReference>
<dbReference type="CDD" id="cd19495">
    <property type="entry name" value="Elp6"/>
    <property type="match status" value="1"/>
</dbReference>
<dbReference type="EMBL" id="OZ037947">
    <property type="protein sequence ID" value="CAL1706056.1"/>
    <property type="molecule type" value="Genomic_DNA"/>
</dbReference>
<comment type="similarity">
    <text evidence="2">Belongs to the ELP6 family.</text>
</comment>
<comment type="pathway">
    <text evidence="1">tRNA modification; 5-methoxycarbonylmethyl-2-thiouridine-tRNA biosynthesis.</text>
</comment>